<sequence>MSSQPPAGFTVVVVAKKMKTTKFSHASLFPSFVFGPPSAATNRLSVAPQYVSPLRPSSPTRPSCSALLLPRQRLRRRRPTNSSTASVVLWWRGPS</sequence>
<protein>
    <submittedName>
        <fullName evidence="2">Uncharacterized protein</fullName>
    </submittedName>
</protein>
<dbReference type="WBParaSite" id="Pan_g6938.t1">
    <property type="protein sequence ID" value="Pan_g6938.t1"/>
    <property type="gene ID" value="Pan_g6938"/>
</dbReference>
<dbReference type="AlphaFoldDB" id="A0A7E4W6E9"/>
<reference evidence="2" key="2">
    <citation type="submission" date="2020-10" db="UniProtKB">
        <authorList>
            <consortium name="WormBaseParasite"/>
        </authorList>
    </citation>
    <scope>IDENTIFICATION</scope>
</reference>
<reference evidence="1" key="1">
    <citation type="journal article" date="2013" name="Genetics">
        <title>The draft genome and transcriptome of Panagrellus redivivus are shaped by the harsh demands of a free-living lifestyle.</title>
        <authorList>
            <person name="Srinivasan J."/>
            <person name="Dillman A.R."/>
            <person name="Macchietto M.G."/>
            <person name="Heikkinen L."/>
            <person name="Lakso M."/>
            <person name="Fracchia K.M."/>
            <person name="Antoshechkin I."/>
            <person name="Mortazavi A."/>
            <person name="Wong G."/>
            <person name="Sternberg P.W."/>
        </authorList>
    </citation>
    <scope>NUCLEOTIDE SEQUENCE [LARGE SCALE GENOMIC DNA]</scope>
    <source>
        <strain evidence="1">MT8872</strain>
    </source>
</reference>
<evidence type="ECO:0000313" key="1">
    <source>
        <dbReference type="Proteomes" id="UP000492821"/>
    </source>
</evidence>
<keyword evidence="1" id="KW-1185">Reference proteome</keyword>
<organism evidence="1 2">
    <name type="scientific">Panagrellus redivivus</name>
    <name type="common">Microworm</name>
    <dbReference type="NCBI Taxonomy" id="6233"/>
    <lineage>
        <taxon>Eukaryota</taxon>
        <taxon>Metazoa</taxon>
        <taxon>Ecdysozoa</taxon>
        <taxon>Nematoda</taxon>
        <taxon>Chromadorea</taxon>
        <taxon>Rhabditida</taxon>
        <taxon>Tylenchina</taxon>
        <taxon>Panagrolaimomorpha</taxon>
        <taxon>Panagrolaimoidea</taxon>
        <taxon>Panagrolaimidae</taxon>
        <taxon>Panagrellus</taxon>
    </lineage>
</organism>
<dbReference type="Proteomes" id="UP000492821">
    <property type="component" value="Unassembled WGS sequence"/>
</dbReference>
<proteinExistence type="predicted"/>
<name>A0A7E4W6E9_PANRE</name>
<accession>A0A7E4W6E9</accession>
<evidence type="ECO:0000313" key="2">
    <source>
        <dbReference type="WBParaSite" id="Pan_g6938.t1"/>
    </source>
</evidence>